<evidence type="ECO:0000313" key="2">
    <source>
        <dbReference type="EMBL" id="CAF1588464.1"/>
    </source>
</evidence>
<sequence length="138" mass="15766">MPPSPTKKAHSGRHEIRRSEYVQDMIRYHSHLLLAEKDCSRLEKLLGRLRADVSDFPIHSRPTLPKNIKLVRYGTNHFTLTDVTTLSQACMAACSTELVGRFIQHTQSYEETFKAADKVAEEMDKNITEDDLEYDTAG</sequence>
<reference evidence="2" key="1">
    <citation type="submission" date="2021-02" db="EMBL/GenBank/DDBJ databases">
        <authorList>
            <person name="Nowell W R."/>
        </authorList>
    </citation>
    <scope>NUCLEOTIDE SEQUENCE</scope>
</reference>
<dbReference type="OrthoDB" id="2266637at2759"/>
<keyword evidence="5" id="KW-1185">Reference proteome</keyword>
<evidence type="ECO:0000313" key="1">
    <source>
        <dbReference type="EMBL" id="CAF1497511.1"/>
    </source>
</evidence>
<dbReference type="Proteomes" id="UP000663829">
    <property type="component" value="Unassembled WGS sequence"/>
</dbReference>
<dbReference type="EMBL" id="CAJNOK010033755">
    <property type="protein sequence ID" value="CAF1497511.1"/>
    <property type="molecule type" value="Genomic_DNA"/>
</dbReference>
<evidence type="ECO:0000313" key="4">
    <source>
        <dbReference type="EMBL" id="CAF4459445.1"/>
    </source>
</evidence>
<dbReference type="EMBL" id="CAJNOQ010033143">
    <property type="protein sequence ID" value="CAF1588464.1"/>
    <property type="molecule type" value="Genomic_DNA"/>
</dbReference>
<comment type="caution">
    <text evidence="2">The sequence shown here is derived from an EMBL/GenBank/DDBJ whole genome shotgun (WGS) entry which is preliminary data.</text>
</comment>
<gene>
    <name evidence="2" type="ORF">GPM918_LOCUS41591</name>
    <name evidence="1" type="ORF">OVA965_LOCUS36788</name>
    <name evidence="4" type="ORF">SRO942_LOCUS42666</name>
    <name evidence="3" type="ORF">TMI583_LOCUS37822</name>
</gene>
<evidence type="ECO:0000313" key="3">
    <source>
        <dbReference type="EMBL" id="CAF4286415.1"/>
    </source>
</evidence>
<dbReference type="EMBL" id="CAJOBC010099241">
    <property type="protein sequence ID" value="CAF4459445.1"/>
    <property type="molecule type" value="Genomic_DNA"/>
</dbReference>
<protein>
    <submittedName>
        <fullName evidence="2">Uncharacterized protein</fullName>
    </submittedName>
</protein>
<organism evidence="2 5">
    <name type="scientific">Didymodactylos carnosus</name>
    <dbReference type="NCBI Taxonomy" id="1234261"/>
    <lineage>
        <taxon>Eukaryota</taxon>
        <taxon>Metazoa</taxon>
        <taxon>Spiralia</taxon>
        <taxon>Gnathifera</taxon>
        <taxon>Rotifera</taxon>
        <taxon>Eurotatoria</taxon>
        <taxon>Bdelloidea</taxon>
        <taxon>Philodinida</taxon>
        <taxon>Philodinidae</taxon>
        <taxon>Didymodactylos</taxon>
    </lineage>
</organism>
<dbReference type="Proteomes" id="UP000681722">
    <property type="component" value="Unassembled WGS sequence"/>
</dbReference>
<dbReference type="AlphaFoldDB" id="A0A815ZYA6"/>
<dbReference type="EMBL" id="CAJOBA010055756">
    <property type="protein sequence ID" value="CAF4286415.1"/>
    <property type="molecule type" value="Genomic_DNA"/>
</dbReference>
<accession>A0A815ZYA6</accession>
<proteinExistence type="predicted"/>
<evidence type="ECO:0000313" key="5">
    <source>
        <dbReference type="Proteomes" id="UP000663829"/>
    </source>
</evidence>
<dbReference type="Proteomes" id="UP000677228">
    <property type="component" value="Unassembled WGS sequence"/>
</dbReference>
<dbReference type="Proteomes" id="UP000682733">
    <property type="component" value="Unassembled WGS sequence"/>
</dbReference>
<name>A0A815ZYA6_9BILA</name>